<reference evidence="3" key="1">
    <citation type="journal article" date="2022" name="Int. J. Mol. Sci.">
        <title>Draft Genome of Tanacetum Coccineum: Genomic Comparison of Closely Related Tanacetum-Family Plants.</title>
        <authorList>
            <person name="Yamashiro T."/>
            <person name="Shiraishi A."/>
            <person name="Nakayama K."/>
            <person name="Satake H."/>
        </authorList>
    </citation>
    <scope>NUCLEOTIDE SEQUENCE</scope>
</reference>
<gene>
    <name evidence="3" type="ORF">Tco_0951603</name>
</gene>
<organism evidence="3 4">
    <name type="scientific">Tanacetum coccineum</name>
    <dbReference type="NCBI Taxonomy" id="301880"/>
    <lineage>
        <taxon>Eukaryota</taxon>
        <taxon>Viridiplantae</taxon>
        <taxon>Streptophyta</taxon>
        <taxon>Embryophyta</taxon>
        <taxon>Tracheophyta</taxon>
        <taxon>Spermatophyta</taxon>
        <taxon>Magnoliopsida</taxon>
        <taxon>eudicotyledons</taxon>
        <taxon>Gunneridae</taxon>
        <taxon>Pentapetalae</taxon>
        <taxon>asterids</taxon>
        <taxon>campanulids</taxon>
        <taxon>Asterales</taxon>
        <taxon>Asteraceae</taxon>
        <taxon>Asteroideae</taxon>
        <taxon>Anthemideae</taxon>
        <taxon>Anthemidinae</taxon>
        <taxon>Tanacetum</taxon>
    </lineage>
</organism>
<sequence>MLLNVDQLQKQLDKDEFQEEGSMTAFWVFIAERTHHQRQYERRVNKRQMQMLESKIHTAKALDNGLVVMESNGTESDVQDDSSRVGNDTDADDADIRPIYDEEPMVETVAQFQKDFSRMEAHCIALELKYQHQALKSGQHGQILNETSNKAKIEKKIDVLETMNIELEHSVAKLRKENETLKQHYKDLYDSIKITRSKTTEQTTSLLANNAKLKAQI</sequence>
<evidence type="ECO:0000313" key="4">
    <source>
        <dbReference type="Proteomes" id="UP001151760"/>
    </source>
</evidence>
<keyword evidence="4" id="KW-1185">Reference proteome</keyword>
<dbReference type="EMBL" id="BQNB010015683">
    <property type="protein sequence ID" value="GJT42888.1"/>
    <property type="molecule type" value="Genomic_DNA"/>
</dbReference>
<evidence type="ECO:0000256" key="1">
    <source>
        <dbReference type="SAM" id="Coils"/>
    </source>
</evidence>
<feature type="region of interest" description="Disordered" evidence="2">
    <location>
        <begin position="73"/>
        <end position="95"/>
    </location>
</feature>
<keyword evidence="1" id="KW-0175">Coiled coil</keyword>
<protein>
    <submittedName>
        <fullName evidence="3">Uncharacterized protein</fullName>
    </submittedName>
</protein>
<proteinExistence type="predicted"/>
<feature type="coiled-coil region" evidence="1">
    <location>
        <begin position="150"/>
        <end position="191"/>
    </location>
</feature>
<comment type="caution">
    <text evidence="3">The sequence shown here is derived from an EMBL/GenBank/DDBJ whole genome shotgun (WGS) entry which is preliminary data.</text>
</comment>
<evidence type="ECO:0000313" key="3">
    <source>
        <dbReference type="EMBL" id="GJT42888.1"/>
    </source>
</evidence>
<name>A0ABQ5DWE0_9ASTR</name>
<dbReference type="Proteomes" id="UP001151760">
    <property type="component" value="Unassembled WGS sequence"/>
</dbReference>
<accession>A0ABQ5DWE0</accession>
<reference evidence="3" key="2">
    <citation type="submission" date="2022-01" db="EMBL/GenBank/DDBJ databases">
        <authorList>
            <person name="Yamashiro T."/>
            <person name="Shiraishi A."/>
            <person name="Satake H."/>
            <person name="Nakayama K."/>
        </authorList>
    </citation>
    <scope>NUCLEOTIDE SEQUENCE</scope>
</reference>
<evidence type="ECO:0000256" key="2">
    <source>
        <dbReference type="SAM" id="MobiDB-lite"/>
    </source>
</evidence>